<dbReference type="SMART" id="SM00091">
    <property type="entry name" value="PAS"/>
    <property type="match status" value="1"/>
</dbReference>
<gene>
    <name evidence="14" type="ORF">BR63_18955</name>
</gene>
<dbReference type="InterPro" id="IPR035965">
    <property type="entry name" value="PAS-like_dom_sf"/>
</dbReference>
<evidence type="ECO:0000259" key="10">
    <source>
        <dbReference type="PROSITE" id="PS50109"/>
    </source>
</evidence>
<keyword evidence="7" id="KW-0902">Two-component regulatory system</keyword>
<dbReference type="FunFam" id="1.10.287.130:FF:000001">
    <property type="entry name" value="Two-component sensor histidine kinase"/>
    <property type="match status" value="1"/>
</dbReference>
<keyword evidence="15" id="KW-1185">Reference proteome</keyword>
<dbReference type="InterPro" id="IPR036890">
    <property type="entry name" value="HATPase_C_sf"/>
</dbReference>
<accession>A0A7G6E7W0</accession>
<sequence length="599" mass="67135">MNSKIGVKLLTSYIVLVVITLVIVGSLLNPLFKNYLITAKKNELMYKANEIVTLTQKYNNKEMDEESFNRIVETLDRFIDTRFLIIDKEGRILAPSQVRPELGRKPPIRKDSRLSREEFEQVLSGQMVIKEGMLPHFNTPVISVALPVTTISSEGVPEVSGAVLSFSPVYLVTDTVKKAYYYLGISSVIAILLATGIAYYYSKKISLPLKNMNEAALAMAKGDYKTIIKPVSDDELGELATSMNFLASQLDSNITALEQEKGKLESIVLSINEGLIAADKEGRIILINPIIEKFFMTTAKRILGRLLTDISPLPELTKAFEAALVNGTSTSAAFKLLHSTFKVVVSPIKQENGNLLGAVGILQDISEMEKVEQLRRDFIANVSHELRAPVTVIRGYTDCLLDGVTDHPPNHYYSIIKNETLRLERLIKDLMDLSLLESGKVELHLEEVNLSELIYETVNKFQQRAKTKGIHLFTTVRPHQNIIVYCDADRIEQLLIILLDNAIKYTPSGGAVEVDLRDEKEKVFLSIKDTGIGIPEEDLPFIWERFYKVDKSRNRQNQNGTGLGLSIAKQIADLHHAEMTVESKLHEGSTFTLEIKKQN</sequence>
<dbReference type="Pfam" id="PF00672">
    <property type="entry name" value="HAMP"/>
    <property type="match status" value="1"/>
</dbReference>
<keyword evidence="9" id="KW-1133">Transmembrane helix</keyword>
<dbReference type="PROSITE" id="PS50109">
    <property type="entry name" value="HIS_KIN"/>
    <property type="match status" value="1"/>
</dbReference>
<dbReference type="PROSITE" id="PS50113">
    <property type="entry name" value="PAC"/>
    <property type="match status" value="1"/>
</dbReference>
<dbReference type="Gene3D" id="3.30.450.20">
    <property type="entry name" value="PAS domain"/>
    <property type="match status" value="1"/>
</dbReference>
<feature type="domain" description="PAS" evidence="11">
    <location>
        <begin position="260"/>
        <end position="305"/>
    </location>
</feature>
<dbReference type="PROSITE" id="PS50885">
    <property type="entry name" value="HAMP"/>
    <property type="match status" value="1"/>
</dbReference>
<dbReference type="EC" id="2.7.13.3" evidence="3"/>
<keyword evidence="9" id="KW-0812">Transmembrane</keyword>
<dbReference type="InterPro" id="IPR000700">
    <property type="entry name" value="PAS-assoc_C"/>
</dbReference>
<dbReference type="InterPro" id="IPR050351">
    <property type="entry name" value="BphY/WalK/GraS-like"/>
</dbReference>
<keyword evidence="5" id="KW-0808">Transferase</keyword>
<dbReference type="Pfam" id="PF00512">
    <property type="entry name" value="HisKA"/>
    <property type="match status" value="1"/>
</dbReference>
<name>A0A7G6E7W0_THEFR</name>
<dbReference type="SUPFAM" id="SSF158472">
    <property type="entry name" value="HAMP domain-like"/>
    <property type="match status" value="1"/>
</dbReference>
<dbReference type="SUPFAM" id="SSF47384">
    <property type="entry name" value="Homodimeric domain of signal transducing histidine kinase"/>
    <property type="match status" value="1"/>
</dbReference>
<feature type="domain" description="HAMP" evidence="13">
    <location>
        <begin position="203"/>
        <end position="255"/>
    </location>
</feature>
<dbReference type="Gene3D" id="6.10.340.10">
    <property type="match status" value="1"/>
</dbReference>
<dbReference type="SMART" id="SM00387">
    <property type="entry name" value="HATPase_c"/>
    <property type="match status" value="1"/>
</dbReference>
<evidence type="ECO:0000256" key="2">
    <source>
        <dbReference type="ARBA" id="ARBA00004370"/>
    </source>
</evidence>
<evidence type="ECO:0000256" key="3">
    <source>
        <dbReference type="ARBA" id="ARBA00012438"/>
    </source>
</evidence>
<feature type="transmembrane region" description="Helical" evidence="9">
    <location>
        <begin position="180"/>
        <end position="201"/>
    </location>
</feature>
<dbReference type="CDD" id="cd00130">
    <property type="entry name" value="PAS"/>
    <property type="match status" value="1"/>
</dbReference>
<evidence type="ECO:0000313" key="15">
    <source>
        <dbReference type="Proteomes" id="UP000515847"/>
    </source>
</evidence>
<evidence type="ECO:0000256" key="4">
    <source>
        <dbReference type="ARBA" id="ARBA00022553"/>
    </source>
</evidence>
<dbReference type="Gene3D" id="3.30.565.10">
    <property type="entry name" value="Histidine kinase-like ATPase, C-terminal domain"/>
    <property type="match status" value="1"/>
</dbReference>
<dbReference type="GO" id="GO:0005886">
    <property type="term" value="C:plasma membrane"/>
    <property type="evidence" value="ECO:0007669"/>
    <property type="project" value="TreeGrafter"/>
</dbReference>
<dbReference type="InterPro" id="IPR003594">
    <property type="entry name" value="HATPase_dom"/>
</dbReference>
<dbReference type="GO" id="GO:0000155">
    <property type="term" value="F:phosphorelay sensor kinase activity"/>
    <property type="evidence" value="ECO:0007669"/>
    <property type="project" value="InterPro"/>
</dbReference>
<dbReference type="Pfam" id="PF08448">
    <property type="entry name" value="PAS_4"/>
    <property type="match status" value="1"/>
</dbReference>
<dbReference type="PRINTS" id="PR00344">
    <property type="entry name" value="BCTRLSENSOR"/>
</dbReference>
<dbReference type="CDD" id="cd06225">
    <property type="entry name" value="HAMP"/>
    <property type="match status" value="1"/>
</dbReference>
<evidence type="ECO:0000313" key="14">
    <source>
        <dbReference type="EMBL" id="QNB48164.1"/>
    </source>
</evidence>
<keyword evidence="4" id="KW-0597">Phosphoprotein</keyword>
<evidence type="ECO:0000259" key="11">
    <source>
        <dbReference type="PROSITE" id="PS50112"/>
    </source>
</evidence>
<dbReference type="CDD" id="cd00082">
    <property type="entry name" value="HisKA"/>
    <property type="match status" value="1"/>
</dbReference>
<dbReference type="EMBL" id="CP045798">
    <property type="protein sequence ID" value="QNB48164.1"/>
    <property type="molecule type" value="Genomic_DNA"/>
</dbReference>
<dbReference type="SMART" id="SM00388">
    <property type="entry name" value="HisKA"/>
    <property type="match status" value="1"/>
</dbReference>
<evidence type="ECO:0000256" key="1">
    <source>
        <dbReference type="ARBA" id="ARBA00000085"/>
    </source>
</evidence>
<proteinExistence type="predicted"/>
<dbReference type="KEGG" id="tfr:BR63_18955"/>
<keyword evidence="8 9" id="KW-0472">Membrane</keyword>
<dbReference type="InterPro" id="IPR013656">
    <property type="entry name" value="PAS_4"/>
</dbReference>
<keyword evidence="6" id="KW-0418">Kinase</keyword>
<reference evidence="14 15" key="1">
    <citation type="journal article" date="2019" name="Front. Microbiol.">
        <title>Thermoanaerosceptrum fracticalcis gen. nov. sp. nov., a Novel Fumarate-Fermenting Microorganism From a Deep Fractured Carbonate Aquifer of the US Great Basin.</title>
        <authorList>
            <person name="Hamilton-Brehm S.D."/>
            <person name="Stewart L.E."/>
            <person name="Zavarin M."/>
            <person name="Caldwell M."/>
            <person name="Lawson P.A."/>
            <person name="Onstott T.C."/>
            <person name="Grzymski J."/>
            <person name="Neveux I."/>
            <person name="Lollar B.S."/>
            <person name="Russell C.E."/>
            <person name="Moser D.P."/>
        </authorList>
    </citation>
    <scope>NUCLEOTIDE SEQUENCE [LARGE SCALE GENOMIC DNA]</scope>
    <source>
        <strain evidence="14 15">DRI-13</strain>
    </source>
</reference>
<dbReference type="InterPro" id="IPR004358">
    <property type="entry name" value="Sig_transdc_His_kin-like_C"/>
</dbReference>
<organism evidence="14 15">
    <name type="scientific">Thermanaerosceptrum fracticalcis</name>
    <dbReference type="NCBI Taxonomy" id="1712410"/>
    <lineage>
        <taxon>Bacteria</taxon>
        <taxon>Bacillati</taxon>
        <taxon>Bacillota</taxon>
        <taxon>Clostridia</taxon>
        <taxon>Eubacteriales</taxon>
        <taxon>Peptococcaceae</taxon>
        <taxon>Thermanaerosceptrum</taxon>
    </lineage>
</organism>
<dbReference type="Pfam" id="PF02518">
    <property type="entry name" value="HATPase_c"/>
    <property type="match status" value="1"/>
</dbReference>
<dbReference type="CDD" id="cd00075">
    <property type="entry name" value="HATPase"/>
    <property type="match status" value="1"/>
</dbReference>
<evidence type="ECO:0000256" key="8">
    <source>
        <dbReference type="ARBA" id="ARBA00023136"/>
    </source>
</evidence>
<dbReference type="GO" id="GO:0004721">
    <property type="term" value="F:phosphoprotein phosphatase activity"/>
    <property type="evidence" value="ECO:0007669"/>
    <property type="project" value="TreeGrafter"/>
</dbReference>
<evidence type="ECO:0000256" key="6">
    <source>
        <dbReference type="ARBA" id="ARBA00022777"/>
    </source>
</evidence>
<dbReference type="SUPFAM" id="SSF55785">
    <property type="entry name" value="PYP-like sensor domain (PAS domain)"/>
    <property type="match status" value="1"/>
</dbReference>
<evidence type="ECO:0000259" key="13">
    <source>
        <dbReference type="PROSITE" id="PS50885"/>
    </source>
</evidence>
<protein>
    <recommendedName>
        <fullName evidence="3">histidine kinase</fullName>
        <ecNumber evidence="3">2.7.13.3</ecNumber>
    </recommendedName>
</protein>
<feature type="domain" description="Histidine kinase" evidence="10">
    <location>
        <begin position="381"/>
        <end position="599"/>
    </location>
</feature>
<dbReference type="PANTHER" id="PTHR45453">
    <property type="entry name" value="PHOSPHATE REGULON SENSOR PROTEIN PHOR"/>
    <property type="match status" value="1"/>
</dbReference>
<dbReference type="NCBIfam" id="TIGR00229">
    <property type="entry name" value="sensory_box"/>
    <property type="match status" value="1"/>
</dbReference>
<evidence type="ECO:0000256" key="9">
    <source>
        <dbReference type="SAM" id="Phobius"/>
    </source>
</evidence>
<dbReference type="RefSeq" id="WP_034420845.1">
    <property type="nucleotide sequence ID" value="NZ_CP045798.1"/>
</dbReference>
<dbReference type="Proteomes" id="UP000515847">
    <property type="component" value="Chromosome"/>
</dbReference>
<dbReference type="InterPro" id="IPR036097">
    <property type="entry name" value="HisK_dim/P_sf"/>
</dbReference>
<comment type="catalytic activity">
    <reaction evidence="1">
        <text>ATP + protein L-histidine = ADP + protein N-phospho-L-histidine.</text>
        <dbReference type="EC" id="2.7.13.3"/>
    </reaction>
</comment>
<dbReference type="SUPFAM" id="SSF55874">
    <property type="entry name" value="ATPase domain of HSP90 chaperone/DNA topoisomerase II/histidine kinase"/>
    <property type="match status" value="1"/>
</dbReference>
<evidence type="ECO:0000259" key="12">
    <source>
        <dbReference type="PROSITE" id="PS50113"/>
    </source>
</evidence>
<feature type="transmembrane region" description="Helical" evidence="9">
    <location>
        <begin position="12"/>
        <end position="32"/>
    </location>
</feature>
<evidence type="ECO:0000256" key="7">
    <source>
        <dbReference type="ARBA" id="ARBA00023012"/>
    </source>
</evidence>
<dbReference type="PROSITE" id="PS50112">
    <property type="entry name" value="PAS"/>
    <property type="match status" value="1"/>
</dbReference>
<dbReference type="SMART" id="SM00304">
    <property type="entry name" value="HAMP"/>
    <property type="match status" value="1"/>
</dbReference>
<feature type="domain" description="PAC" evidence="12">
    <location>
        <begin position="318"/>
        <end position="377"/>
    </location>
</feature>
<dbReference type="InterPro" id="IPR003661">
    <property type="entry name" value="HisK_dim/P_dom"/>
</dbReference>
<comment type="subcellular location">
    <subcellularLocation>
        <location evidence="2">Membrane</location>
    </subcellularLocation>
</comment>
<dbReference type="AlphaFoldDB" id="A0A7G6E7W0"/>
<dbReference type="InterPro" id="IPR005467">
    <property type="entry name" value="His_kinase_dom"/>
</dbReference>
<dbReference type="InterPro" id="IPR003660">
    <property type="entry name" value="HAMP_dom"/>
</dbReference>
<dbReference type="InterPro" id="IPR000014">
    <property type="entry name" value="PAS"/>
</dbReference>
<dbReference type="OrthoDB" id="2359336at2"/>
<dbReference type="PANTHER" id="PTHR45453:SF1">
    <property type="entry name" value="PHOSPHATE REGULON SENSOR PROTEIN PHOR"/>
    <property type="match status" value="1"/>
</dbReference>
<dbReference type="Gene3D" id="1.10.287.130">
    <property type="match status" value="1"/>
</dbReference>
<dbReference type="FunFam" id="3.30.565.10:FF:000006">
    <property type="entry name" value="Sensor histidine kinase WalK"/>
    <property type="match status" value="1"/>
</dbReference>
<dbReference type="GO" id="GO:0016036">
    <property type="term" value="P:cellular response to phosphate starvation"/>
    <property type="evidence" value="ECO:0007669"/>
    <property type="project" value="TreeGrafter"/>
</dbReference>
<evidence type="ECO:0000256" key="5">
    <source>
        <dbReference type="ARBA" id="ARBA00022679"/>
    </source>
</evidence>